<keyword evidence="2" id="KW-1185">Reference proteome</keyword>
<sequence length="83" mass="9115">MNSTAPNLYTTIKVETTMKMGQKQMGTGITVCQEGMKATASTGRVNMEAMINSIQSELEETNYWTEDCPRGTAYTARPADSIK</sequence>
<gene>
    <name evidence="1" type="ORF">B7P43_G03627</name>
</gene>
<dbReference type="InParanoid" id="A0A2J7PSX0"/>
<dbReference type="EMBL" id="NEVH01021922">
    <property type="protein sequence ID" value="PNF19425.1"/>
    <property type="molecule type" value="Genomic_DNA"/>
</dbReference>
<dbReference type="Proteomes" id="UP000235965">
    <property type="component" value="Unassembled WGS sequence"/>
</dbReference>
<evidence type="ECO:0000313" key="1">
    <source>
        <dbReference type="EMBL" id="PNF19425.1"/>
    </source>
</evidence>
<dbReference type="AlphaFoldDB" id="A0A2J7PSX0"/>
<name>A0A2J7PSX0_9NEOP</name>
<evidence type="ECO:0000313" key="2">
    <source>
        <dbReference type="Proteomes" id="UP000235965"/>
    </source>
</evidence>
<accession>A0A2J7PSX0</accession>
<comment type="caution">
    <text evidence="1">The sequence shown here is derived from an EMBL/GenBank/DDBJ whole genome shotgun (WGS) entry which is preliminary data.</text>
</comment>
<protein>
    <submittedName>
        <fullName evidence="1">Uncharacterized protein</fullName>
    </submittedName>
</protein>
<reference evidence="1 2" key="1">
    <citation type="submission" date="2017-12" db="EMBL/GenBank/DDBJ databases">
        <title>Hemimetabolous genomes reveal molecular basis of termite eusociality.</title>
        <authorList>
            <person name="Harrison M.C."/>
            <person name="Jongepier E."/>
            <person name="Robertson H.M."/>
            <person name="Arning N."/>
            <person name="Bitard-Feildel T."/>
            <person name="Chao H."/>
            <person name="Childers C.P."/>
            <person name="Dinh H."/>
            <person name="Doddapaneni H."/>
            <person name="Dugan S."/>
            <person name="Gowin J."/>
            <person name="Greiner C."/>
            <person name="Han Y."/>
            <person name="Hu H."/>
            <person name="Hughes D.S.T."/>
            <person name="Huylmans A.-K."/>
            <person name="Kemena C."/>
            <person name="Kremer L.P.M."/>
            <person name="Lee S.L."/>
            <person name="Lopez-Ezquerra A."/>
            <person name="Mallet L."/>
            <person name="Monroy-Kuhn J.M."/>
            <person name="Moser A."/>
            <person name="Murali S.C."/>
            <person name="Muzny D.M."/>
            <person name="Otani S."/>
            <person name="Piulachs M.-D."/>
            <person name="Poelchau M."/>
            <person name="Qu J."/>
            <person name="Schaub F."/>
            <person name="Wada-Katsumata A."/>
            <person name="Worley K.C."/>
            <person name="Xie Q."/>
            <person name="Ylla G."/>
            <person name="Poulsen M."/>
            <person name="Gibbs R.A."/>
            <person name="Schal C."/>
            <person name="Richards S."/>
            <person name="Belles X."/>
            <person name="Korb J."/>
            <person name="Bornberg-Bauer E."/>
        </authorList>
    </citation>
    <scope>NUCLEOTIDE SEQUENCE [LARGE SCALE GENOMIC DNA]</scope>
    <source>
        <tissue evidence="1">Whole body</tissue>
    </source>
</reference>
<proteinExistence type="predicted"/>
<organism evidence="1 2">
    <name type="scientific">Cryptotermes secundus</name>
    <dbReference type="NCBI Taxonomy" id="105785"/>
    <lineage>
        <taxon>Eukaryota</taxon>
        <taxon>Metazoa</taxon>
        <taxon>Ecdysozoa</taxon>
        <taxon>Arthropoda</taxon>
        <taxon>Hexapoda</taxon>
        <taxon>Insecta</taxon>
        <taxon>Pterygota</taxon>
        <taxon>Neoptera</taxon>
        <taxon>Polyneoptera</taxon>
        <taxon>Dictyoptera</taxon>
        <taxon>Blattodea</taxon>
        <taxon>Blattoidea</taxon>
        <taxon>Termitoidae</taxon>
        <taxon>Kalotermitidae</taxon>
        <taxon>Cryptotermitinae</taxon>
        <taxon>Cryptotermes</taxon>
    </lineage>
</organism>